<proteinExistence type="predicted"/>
<feature type="non-terminal residue" evidence="1">
    <location>
        <position position="1"/>
    </location>
</feature>
<gene>
    <name evidence="1" type="ORF">LCGC14_2760130</name>
</gene>
<dbReference type="AlphaFoldDB" id="A0A0F8YZ97"/>
<organism evidence="1">
    <name type="scientific">marine sediment metagenome</name>
    <dbReference type="NCBI Taxonomy" id="412755"/>
    <lineage>
        <taxon>unclassified sequences</taxon>
        <taxon>metagenomes</taxon>
        <taxon>ecological metagenomes</taxon>
    </lineage>
</organism>
<evidence type="ECO:0000313" key="1">
    <source>
        <dbReference type="EMBL" id="KKK86748.1"/>
    </source>
</evidence>
<reference evidence="1" key="1">
    <citation type="journal article" date="2015" name="Nature">
        <title>Complex archaea that bridge the gap between prokaryotes and eukaryotes.</title>
        <authorList>
            <person name="Spang A."/>
            <person name="Saw J.H."/>
            <person name="Jorgensen S.L."/>
            <person name="Zaremba-Niedzwiedzka K."/>
            <person name="Martijn J."/>
            <person name="Lind A.E."/>
            <person name="van Eijk R."/>
            <person name="Schleper C."/>
            <person name="Guy L."/>
            <person name="Ettema T.J."/>
        </authorList>
    </citation>
    <scope>NUCLEOTIDE SEQUENCE</scope>
</reference>
<sequence>ELMFLDNGLHQAGHLVGTAAFTGHDDKVDGLFRLPGTGILGCSDHTKTDKRVQVLEFWGDIIDKKTNKVKKNQLRVIANEKYIIRKQDNPFTHGKAPHLPLVPIPYPHRGAWGVSLVEPVASMQYSYNNIINLAIDNLNFSVNKVYEYQPSALVNPRSMTRIYPGKMIAKHTATPAVTEVRTTSLGQDSFAALGLIQSEMQKGTAITEFLMGTAGGSKTATEAELKTAQAQGIFDTMARGIETNSLAPLIEMSFELLIQFDDIPEELRGRYKFEVGGLSLLLVRREQTQNIGQVLTLALQSQTIASMTNIAELWEKYLNLLNLEDVFAEQGQGPNTDQKRLVEQGAQEQAQKQVSGMSDEEIMAMSEQMGV</sequence>
<protein>
    <submittedName>
        <fullName evidence="1">Uncharacterized protein</fullName>
    </submittedName>
</protein>
<name>A0A0F8YZ97_9ZZZZ</name>
<dbReference type="InterPro" id="IPR056909">
    <property type="entry name" value="SU10_portal"/>
</dbReference>
<accession>A0A0F8YZ97</accession>
<comment type="caution">
    <text evidence="1">The sequence shown here is derived from an EMBL/GenBank/DDBJ whole genome shotgun (WGS) entry which is preliminary data.</text>
</comment>
<dbReference type="Pfam" id="PF23899">
    <property type="entry name" value="SU10_portal"/>
    <property type="match status" value="1"/>
</dbReference>
<dbReference type="EMBL" id="LAZR01050708">
    <property type="protein sequence ID" value="KKK86748.1"/>
    <property type="molecule type" value="Genomic_DNA"/>
</dbReference>